<name>A0A7H8R1V9_TALRU</name>
<feature type="region of interest" description="Disordered" evidence="1">
    <location>
        <begin position="67"/>
        <end position="93"/>
    </location>
</feature>
<dbReference type="GeneID" id="55993487"/>
<organism evidence="2 3">
    <name type="scientific">Talaromyces rugulosus</name>
    <name type="common">Penicillium rugulosum</name>
    <dbReference type="NCBI Taxonomy" id="121627"/>
    <lineage>
        <taxon>Eukaryota</taxon>
        <taxon>Fungi</taxon>
        <taxon>Dikarya</taxon>
        <taxon>Ascomycota</taxon>
        <taxon>Pezizomycotina</taxon>
        <taxon>Eurotiomycetes</taxon>
        <taxon>Eurotiomycetidae</taxon>
        <taxon>Eurotiales</taxon>
        <taxon>Trichocomaceae</taxon>
        <taxon>Talaromyces</taxon>
        <taxon>Talaromyces sect. Islandici</taxon>
    </lineage>
</organism>
<accession>A0A7H8R1V9</accession>
<proteinExistence type="predicted"/>
<evidence type="ECO:0000313" key="2">
    <source>
        <dbReference type="EMBL" id="QKX58863.1"/>
    </source>
</evidence>
<keyword evidence="3" id="KW-1185">Reference proteome</keyword>
<reference evidence="3" key="1">
    <citation type="submission" date="2020-06" db="EMBL/GenBank/DDBJ databases">
        <title>A chromosome-scale genome assembly of Talaromyces rugulosus W13939.</title>
        <authorList>
            <person name="Wang B."/>
            <person name="Guo L."/>
            <person name="Ye K."/>
            <person name="Wang L."/>
        </authorList>
    </citation>
    <scope>NUCLEOTIDE SEQUENCE [LARGE SCALE GENOMIC DNA]</scope>
    <source>
        <strain evidence="3">W13939</strain>
    </source>
</reference>
<gene>
    <name evidence="2" type="ORF">TRUGW13939_05991</name>
</gene>
<evidence type="ECO:0000256" key="1">
    <source>
        <dbReference type="SAM" id="MobiDB-lite"/>
    </source>
</evidence>
<dbReference type="KEGG" id="trg:TRUGW13939_05991"/>
<dbReference type="Proteomes" id="UP000509510">
    <property type="component" value="Chromosome III"/>
</dbReference>
<dbReference type="AlphaFoldDB" id="A0A7H8R1V9"/>
<dbReference type="EMBL" id="CP055900">
    <property type="protein sequence ID" value="QKX58863.1"/>
    <property type="molecule type" value="Genomic_DNA"/>
</dbReference>
<sequence>MGQPLSCAIPPIVLVQLERPQPFGPTGPLAGYGSGEEDRVLPTKNDGTPCPVPDYVKKLSFWSKHGYLPNQPPGSADHPIEIAYSEEKDGETA</sequence>
<protein>
    <submittedName>
        <fullName evidence="2">Uncharacterized protein</fullName>
    </submittedName>
</protein>
<feature type="region of interest" description="Disordered" evidence="1">
    <location>
        <begin position="23"/>
        <end position="49"/>
    </location>
</feature>
<dbReference type="RefSeq" id="XP_035345041.1">
    <property type="nucleotide sequence ID" value="XM_035489148.1"/>
</dbReference>
<evidence type="ECO:0000313" key="3">
    <source>
        <dbReference type="Proteomes" id="UP000509510"/>
    </source>
</evidence>